<feature type="compositionally biased region" description="Polar residues" evidence="4">
    <location>
        <begin position="240"/>
        <end position="255"/>
    </location>
</feature>
<proteinExistence type="predicted"/>
<keyword evidence="6" id="KW-1185">Reference proteome</keyword>
<dbReference type="AlphaFoldDB" id="A0A316ZAR4"/>
<feature type="region of interest" description="Disordered" evidence="4">
    <location>
        <begin position="284"/>
        <end position="304"/>
    </location>
</feature>
<feature type="site" description="Cleavage; by autolysis" evidence="3">
    <location>
        <begin position="263"/>
        <end position="264"/>
    </location>
</feature>
<keyword evidence="5" id="KW-0378">Hydrolase</keyword>
<reference evidence="5 6" key="1">
    <citation type="journal article" date="2018" name="Mol. Biol. Evol.">
        <title>Broad Genomic Sampling Reveals a Smut Pathogenic Ancestry of the Fungal Clade Ustilaginomycotina.</title>
        <authorList>
            <person name="Kijpornyongpan T."/>
            <person name="Mondo S.J."/>
            <person name="Barry K."/>
            <person name="Sandor L."/>
            <person name="Lee J."/>
            <person name="Lipzen A."/>
            <person name="Pangilinan J."/>
            <person name="LaButti K."/>
            <person name="Hainaut M."/>
            <person name="Henrissat B."/>
            <person name="Grigoriev I.V."/>
            <person name="Spatafora J.W."/>
            <person name="Aime M.C."/>
        </authorList>
    </citation>
    <scope>NUCLEOTIDE SEQUENCE [LARGE SCALE GENOMIC DNA]</scope>
    <source>
        <strain evidence="5 6">MCA 4186</strain>
    </source>
</reference>
<feature type="region of interest" description="Disordered" evidence="4">
    <location>
        <begin position="224"/>
        <end position="263"/>
    </location>
</feature>
<dbReference type="PANTHER" id="PTHR10188:SF43">
    <property type="entry name" value="ASPARAGINASE (EUROFUNG)"/>
    <property type="match status" value="1"/>
</dbReference>
<feature type="compositionally biased region" description="Low complexity" evidence="4">
    <location>
        <begin position="338"/>
        <end position="351"/>
    </location>
</feature>
<dbReference type="PANTHER" id="PTHR10188">
    <property type="entry name" value="L-ASPARAGINASE"/>
    <property type="match status" value="1"/>
</dbReference>
<dbReference type="InterPro" id="IPR000246">
    <property type="entry name" value="Peptidase_T2"/>
</dbReference>
<dbReference type="RefSeq" id="XP_025598393.1">
    <property type="nucleotide sequence ID" value="XM_025745228.1"/>
</dbReference>
<evidence type="ECO:0000313" key="5">
    <source>
        <dbReference type="EMBL" id="PWN98114.1"/>
    </source>
</evidence>
<evidence type="ECO:0000256" key="1">
    <source>
        <dbReference type="PIRSR" id="PIRSR600246-1"/>
    </source>
</evidence>
<evidence type="ECO:0000313" key="6">
    <source>
        <dbReference type="Proteomes" id="UP000245946"/>
    </source>
</evidence>
<dbReference type="OrthoDB" id="2262349at2759"/>
<feature type="binding site" evidence="2">
    <location>
        <begin position="292"/>
        <end position="295"/>
    </location>
    <ligand>
        <name>substrate</name>
    </ligand>
</feature>
<organism evidence="5 6">
    <name type="scientific">Tilletiopsis washingtonensis</name>
    <dbReference type="NCBI Taxonomy" id="58919"/>
    <lineage>
        <taxon>Eukaryota</taxon>
        <taxon>Fungi</taxon>
        <taxon>Dikarya</taxon>
        <taxon>Basidiomycota</taxon>
        <taxon>Ustilaginomycotina</taxon>
        <taxon>Exobasidiomycetes</taxon>
        <taxon>Entylomatales</taxon>
        <taxon>Entylomatales incertae sedis</taxon>
        <taxon>Tilletiopsis</taxon>
    </lineage>
</organism>
<evidence type="ECO:0000256" key="3">
    <source>
        <dbReference type="PIRSR" id="PIRSR600246-3"/>
    </source>
</evidence>
<sequence length="450" mass="46363">MSSASASSSRAPFTLVVHGGAGDTLPGAHEEAVHRAGLRAALEAGYAVLAEGGSALDAVAVAVSSLENDRSFNSGAGAVFTTAGEIELEASIMTSSPPAFHGPDSKDALSTTSTASSYGLTPVPAPIPAARRLAALSLVKHTKNPVQAARALYLNPAAAPHTFFIGEENEKLAWSLGGSKCVEQEYFYTRKRWLEHRRELGLPDYDEVHPSEMFDGLDITLDGQPPAFNAGVQPPHYTSRLPSSANSTHSDSPAKNQGPLPKGTVGAVALDQYGVIACATSTGGKNNKLPGRLGDSAAPGAGSWAETWTDSRASSSNVAAAKTQSKSLLARVASLCGSSNDVDASSSSTSTQPARRGVGLSCTGDGDVFLKVSAGALVAHRARFLGESVETAAGAMIAEFEALGGEGGVIALDEKGTPSFITNCKTMNRGVMSSKDATPRVAIWAHEEVQ</sequence>
<gene>
    <name evidence="5" type="ORF">FA09DRAFT_360402</name>
</gene>
<dbReference type="GO" id="GO:0005737">
    <property type="term" value="C:cytoplasm"/>
    <property type="evidence" value="ECO:0007669"/>
    <property type="project" value="TreeGrafter"/>
</dbReference>
<evidence type="ECO:0000256" key="2">
    <source>
        <dbReference type="PIRSR" id="PIRSR600246-2"/>
    </source>
</evidence>
<feature type="active site" description="Nucleophile" evidence="1">
    <location>
        <position position="264"/>
    </location>
</feature>
<dbReference type="GO" id="GO:0016787">
    <property type="term" value="F:hydrolase activity"/>
    <property type="evidence" value="ECO:0007669"/>
    <property type="project" value="UniProtKB-KW"/>
</dbReference>
<dbReference type="Proteomes" id="UP000245946">
    <property type="component" value="Unassembled WGS sequence"/>
</dbReference>
<dbReference type="EMBL" id="KZ819292">
    <property type="protein sequence ID" value="PWN98114.1"/>
    <property type="molecule type" value="Genomic_DNA"/>
</dbReference>
<dbReference type="SUPFAM" id="SSF56235">
    <property type="entry name" value="N-terminal nucleophile aminohydrolases (Ntn hydrolases)"/>
    <property type="match status" value="1"/>
</dbReference>
<dbReference type="STRING" id="58919.A0A316ZAR4"/>
<feature type="region of interest" description="Disordered" evidence="4">
    <location>
        <begin position="338"/>
        <end position="358"/>
    </location>
</feature>
<dbReference type="Pfam" id="PF01112">
    <property type="entry name" value="Asparaginase_2"/>
    <property type="match status" value="3"/>
</dbReference>
<dbReference type="Gene3D" id="3.60.20.30">
    <property type="entry name" value="(Glycosyl)asparaginase"/>
    <property type="match status" value="1"/>
</dbReference>
<name>A0A316ZAR4_9BASI</name>
<dbReference type="GeneID" id="37272772"/>
<dbReference type="InterPro" id="IPR029055">
    <property type="entry name" value="Ntn_hydrolases_N"/>
</dbReference>
<protein>
    <submittedName>
        <fullName evidence="5">N-terminal nucleophile aminohydrolase</fullName>
    </submittedName>
</protein>
<accession>A0A316ZAR4</accession>
<feature type="binding site" evidence="2">
    <location>
        <begin position="363"/>
        <end position="366"/>
    </location>
    <ligand>
        <name>substrate</name>
    </ligand>
</feature>
<evidence type="ECO:0000256" key="4">
    <source>
        <dbReference type="SAM" id="MobiDB-lite"/>
    </source>
</evidence>